<organism evidence="3 4">
    <name type="scientific">Desmophyllum pertusum</name>
    <dbReference type="NCBI Taxonomy" id="174260"/>
    <lineage>
        <taxon>Eukaryota</taxon>
        <taxon>Metazoa</taxon>
        <taxon>Cnidaria</taxon>
        <taxon>Anthozoa</taxon>
        <taxon>Hexacorallia</taxon>
        <taxon>Scleractinia</taxon>
        <taxon>Caryophylliina</taxon>
        <taxon>Caryophylliidae</taxon>
        <taxon>Desmophyllum</taxon>
    </lineage>
</organism>
<dbReference type="SUPFAM" id="SSF53300">
    <property type="entry name" value="vWA-like"/>
    <property type="match status" value="1"/>
</dbReference>
<dbReference type="SMART" id="SM00327">
    <property type="entry name" value="VWA"/>
    <property type="match status" value="1"/>
</dbReference>
<feature type="domain" description="VWFA" evidence="2">
    <location>
        <begin position="33"/>
        <end position="209"/>
    </location>
</feature>
<dbReference type="Proteomes" id="UP001163046">
    <property type="component" value="Unassembled WGS sequence"/>
</dbReference>
<dbReference type="InterPro" id="IPR002035">
    <property type="entry name" value="VWF_A"/>
</dbReference>
<accession>A0A9W9ZCW8</accession>
<sequence length="218" mass="24202">MPLHLLLALFLQLVIAFLCLQKSDGAYCKRPVDIAFAIDASGSVGRYGYYQEKNFVRNTMAKFGISRSGTHAAVIVYSTKAEVAISFPQYTSYSSFYYAVGRIPYKRGVTRIDLALKLAAEQVFVGDGGSRSNVPKILVVMTDGYQTRTADSVSLDRAVLPLRAKGVQVYALAIGQYVKEYELRLIVENSAHIFKSRKFRDLRTVMGKLARTTCTNGE</sequence>
<dbReference type="OrthoDB" id="6132730at2759"/>
<name>A0A9W9ZCW8_9CNID</name>
<dbReference type="PRINTS" id="PR00453">
    <property type="entry name" value="VWFADOMAIN"/>
</dbReference>
<dbReference type="PANTHER" id="PTHR24020">
    <property type="entry name" value="COLLAGEN ALPHA"/>
    <property type="match status" value="1"/>
</dbReference>
<dbReference type="EMBL" id="MU826359">
    <property type="protein sequence ID" value="KAJ7379252.1"/>
    <property type="molecule type" value="Genomic_DNA"/>
</dbReference>
<evidence type="ECO:0000313" key="3">
    <source>
        <dbReference type="EMBL" id="KAJ7379252.1"/>
    </source>
</evidence>
<gene>
    <name evidence="3" type="ORF">OS493_017761</name>
</gene>
<feature type="signal peptide" evidence="1">
    <location>
        <begin position="1"/>
        <end position="16"/>
    </location>
</feature>
<dbReference type="AlphaFoldDB" id="A0A9W9ZCW8"/>
<evidence type="ECO:0000259" key="2">
    <source>
        <dbReference type="PROSITE" id="PS50234"/>
    </source>
</evidence>
<dbReference type="Gene3D" id="3.40.50.410">
    <property type="entry name" value="von Willebrand factor, type A domain"/>
    <property type="match status" value="1"/>
</dbReference>
<dbReference type="PANTHER" id="PTHR24020:SF20">
    <property type="entry name" value="PH DOMAIN-CONTAINING PROTEIN"/>
    <property type="match status" value="1"/>
</dbReference>
<keyword evidence="4" id="KW-1185">Reference proteome</keyword>
<dbReference type="Pfam" id="PF00092">
    <property type="entry name" value="VWA"/>
    <property type="match status" value="1"/>
</dbReference>
<evidence type="ECO:0000256" key="1">
    <source>
        <dbReference type="SAM" id="SignalP"/>
    </source>
</evidence>
<dbReference type="InterPro" id="IPR036465">
    <property type="entry name" value="vWFA_dom_sf"/>
</dbReference>
<keyword evidence="1" id="KW-0732">Signal</keyword>
<feature type="chain" id="PRO_5040805502" description="VWFA domain-containing protein" evidence="1">
    <location>
        <begin position="17"/>
        <end position="218"/>
    </location>
</feature>
<dbReference type="InterPro" id="IPR050525">
    <property type="entry name" value="ECM_Assembly_Org"/>
</dbReference>
<evidence type="ECO:0000313" key="4">
    <source>
        <dbReference type="Proteomes" id="UP001163046"/>
    </source>
</evidence>
<reference evidence="3" key="1">
    <citation type="submission" date="2023-01" db="EMBL/GenBank/DDBJ databases">
        <title>Genome assembly of the deep-sea coral Lophelia pertusa.</title>
        <authorList>
            <person name="Herrera S."/>
            <person name="Cordes E."/>
        </authorList>
    </citation>
    <scope>NUCLEOTIDE SEQUENCE</scope>
    <source>
        <strain evidence="3">USNM1676648</strain>
        <tissue evidence="3">Polyp</tissue>
    </source>
</reference>
<protein>
    <recommendedName>
        <fullName evidence="2">VWFA domain-containing protein</fullName>
    </recommendedName>
</protein>
<dbReference type="CDD" id="cd01450">
    <property type="entry name" value="vWFA_subfamily_ECM"/>
    <property type="match status" value="1"/>
</dbReference>
<dbReference type="PROSITE" id="PS50234">
    <property type="entry name" value="VWFA"/>
    <property type="match status" value="1"/>
</dbReference>
<proteinExistence type="predicted"/>
<comment type="caution">
    <text evidence="3">The sequence shown here is derived from an EMBL/GenBank/DDBJ whole genome shotgun (WGS) entry which is preliminary data.</text>
</comment>